<dbReference type="EMBL" id="QOCW01000059">
    <property type="protein sequence ID" value="RBW67250.1"/>
    <property type="molecule type" value="Genomic_DNA"/>
</dbReference>
<keyword evidence="1" id="KW-1133">Transmembrane helix</keyword>
<sequence>MTFLSTNPLVRKDIYIAVLMMFIVPLAGEVNFYPINETFRVSFGVPTFFFFLLLLRKMTTILPGFLTAVLVVGFRILIDLTMQENFDWITSFQSHYPTFFFYFTYACLFYLAKVNRFHKSPLIIGFIGIIIEILSDFAELFMQYFVLGVTVTLGAFNEMFIIALSHSFIVLGFFNILKLYEAQSRERQMRKQNEHMLMLISNLYEESIHLKKTLQNAETITRKSYELYRGLNQFKTKDFAPVIKEFRQQALQIAGEVHEIKKDNQRIFAGLSRLISNESFADYIDINKLINIIVRTNEKYARLLEKNIQFLYTIKGNHPPYHIYTILSIINNLVANAVEAIQDTGTITICIDKQHEWVEFYIYDDGP</sequence>
<feature type="transmembrane region" description="Helical" evidence="1">
    <location>
        <begin position="159"/>
        <end position="180"/>
    </location>
</feature>
<accession>A0A366XLJ2</accession>
<dbReference type="InterPro" id="IPR036890">
    <property type="entry name" value="HATPase_C_sf"/>
</dbReference>
<evidence type="ECO:0000313" key="2">
    <source>
        <dbReference type="EMBL" id="RBW67250.1"/>
    </source>
</evidence>
<dbReference type="Gene3D" id="3.30.565.10">
    <property type="entry name" value="Histidine kinase-like ATPase, C-terminal domain"/>
    <property type="match status" value="1"/>
</dbReference>
<feature type="transmembrane region" description="Helical" evidence="1">
    <location>
        <begin position="14"/>
        <end position="33"/>
    </location>
</feature>
<feature type="transmembrane region" description="Helical" evidence="1">
    <location>
        <begin position="94"/>
        <end position="111"/>
    </location>
</feature>
<comment type="caution">
    <text evidence="2">The sequence shown here is derived from an EMBL/GenBank/DDBJ whole genome shotgun (WGS) entry which is preliminary data.</text>
</comment>
<proteinExistence type="predicted"/>
<evidence type="ECO:0000313" key="3">
    <source>
        <dbReference type="Proteomes" id="UP000253314"/>
    </source>
</evidence>
<reference evidence="2 3" key="1">
    <citation type="submission" date="2018-07" db="EMBL/GenBank/DDBJ databases">
        <title>Lottiidibacillus patelloidae gen. nov., sp. nov., isolated from the intestinal tract of a marine limpet and the reclassification of B. taeanensis BH030017T, B. algicola KMM 3737T and B. hwajinpoensis SW-72T as genus Lottiidibacillus.</title>
        <authorList>
            <person name="Liu R."/>
            <person name="Huang Z."/>
        </authorList>
    </citation>
    <scope>NUCLEOTIDE SEQUENCE [LARGE SCALE GENOMIC DNA]</scope>
    <source>
        <strain evidence="2 3">BH030017</strain>
    </source>
</reference>
<keyword evidence="1" id="KW-0812">Transmembrane</keyword>
<feature type="transmembrane region" description="Helical" evidence="1">
    <location>
        <begin position="123"/>
        <end position="147"/>
    </location>
</feature>
<name>A0A366XLJ2_9BACI</name>
<keyword evidence="3" id="KW-1185">Reference proteome</keyword>
<feature type="non-terminal residue" evidence="2">
    <location>
        <position position="367"/>
    </location>
</feature>
<dbReference type="AlphaFoldDB" id="A0A366XLJ2"/>
<dbReference type="Proteomes" id="UP000253314">
    <property type="component" value="Unassembled WGS sequence"/>
</dbReference>
<organism evidence="2 3">
    <name type="scientific">Bacillus taeanensis</name>
    <dbReference type="NCBI Taxonomy" id="273032"/>
    <lineage>
        <taxon>Bacteria</taxon>
        <taxon>Bacillati</taxon>
        <taxon>Bacillota</taxon>
        <taxon>Bacilli</taxon>
        <taxon>Bacillales</taxon>
        <taxon>Bacillaceae</taxon>
        <taxon>Bacillus</taxon>
    </lineage>
</organism>
<gene>
    <name evidence="2" type="ORF">DS031_23350</name>
</gene>
<keyword evidence="2" id="KW-0547">Nucleotide-binding</keyword>
<dbReference type="RefSeq" id="WP_245947638.1">
    <property type="nucleotide sequence ID" value="NZ_QOCW01000059.1"/>
</dbReference>
<protein>
    <submittedName>
        <fullName evidence="2">ATP-binding protein</fullName>
    </submittedName>
</protein>
<evidence type="ECO:0000256" key="1">
    <source>
        <dbReference type="SAM" id="Phobius"/>
    </source>
</evidence>
<feature type="transmembrane region" description="Helical" evidence="1">
    <location>
        <begin position="39"/>
        <end position="55"/>
    </location>
</feature>
<keyword evidence="2" id="KW-0067">ATP-binding</keyword>
<feature type="transmembrane region" description="Helical" evidence="1">
    <location>
        <begin position="62"/>
        <end position="82"/>
    </location>
</feature>
<dbReference type="GO" id="GO:0005524">
    <property type="term" value="F:ATP binding"/>
    <property type="evidence" value="ECO:0007669"/>
    <property type="project" value="UniProtKB-KW"/>
</dbReference>
<dbReference type="SUPFAM" id="SSF55874">
    <property type="entry name" value="ATPase domain of HSP90 chaperone/DNA topoisomerase II/histidine kinase"/>
    <property type="match status" value="1"/>
</dbReference>
<keyword evidence="1" id="KW-0472">Membrane</keyword>